<comment type="function">
    <text evidence="8">Catalyzes the phosphorylation of the 3'-hydroxyl group of dephosphocoenzyme A to form coenzyme A.</text>
</comment>
<evidence type="ECO:0000313" key="11">
    <source>
        <dbReference type="Proteomes" id="UP000196074"/>
    </source>
</evidence>
<keyword evidence="2 8" id="KW-0963">Cytoplasm</keyword>
<dbReference type="HAMAP" id="MF_00376">
    <property type="entry name" value="Dephospho_CoA_kinase"/>
    <property type="match status" value="1"/>
</dbReference>
<organism evidence="10 11">
    <name type="scientific">Enterococcus cecorum</name>
    <dbReference type="NCBI Taxonomy" id="44008"/>
    <lineage>
        <taxon>Bacteria</taxon>
        <taxon>Bacillati</taxon>
        <taxon>Bacillota</taxon>
        <taxon>Bacilli</taxon>
        <taxon>Lactobacillales</taxon>
        <taxon>Enterococcaceae</taxon>
        <taxon>Enterococcus</taxon>
    </lineage>
</organism>
<comment type="catalytic activity">
    <reaction evidence="8">
        <text>3'-dephospho-CoA + ATP = ADP + CoA + H(+)</text>
        <dbReference type="Rhea" id="RHEA:18245"/>
        <dbReference type="ChEBI" id="CHEBI:15378"/>
        <dbReference type="ChEBI" id="CHEBI:30616"/>
        <dbReference type="ChEBI" id="CHEBI:57287"/>
        <dbReference type="ChEBI" id="CHEBI:57328"/>
        <dbReference type="ChEBI" id="CHEBI:456216"/>
        <dbReference type="EC" id="2.7.1.24"/>
    </reaction>
</comment>
<dbReference type="PROSITE" id="PS51219">
    <property type="entry name" value="DPCK"/>
    <property type="match status" value="1"/>
</dbReference>
<dbReference type="Gene3D" id="3.40.50.300">
    <property type="entry name" value="P-loop containing nucleotide triphosphate hydrolases"/>
    <property type="match status" value="1"/>
</dbReference>
<dbReference type="PANTHER" id="PTHR10695:SF46">
    <property type="entry name" value="BIFUNCTIONAL COENZYME A SYNTHASE-RELATED"/>
    <property type="match status" value="1"/>
</dbReference>
<comment type="pathway">
    <text evidence="8">Cofactor biosynthesis; coenzyme A biosynthesis; CoA from (R)-pantothenate: step 5/5.</text>
</comment>
<name>A0A0H2QN96_9ENTE</name>
<dbReference type="AlphaFoldDB" id="A0A0H2QN96"/>
<dbReference type="EMBL" id="NFLC01000001">
    <property type="protein sequence ID" value="OUQ11842.1"/>
    <property type="molecule type" value="Genomic_DNA"/>
</dbReference>
<comment type="subcellular location">
    <subcellularLocation>
        <location evidence="8">Cytoplasm</location>
    </subcellularLocation>
</comment>
<accession>A0A0H2QN96</accession>
<evidence type="ECO:0000256" key="1">
    <source>
        <dbReference type="ARBA" id="ARBA00009018"/>
    </source>
</evidence>
<proteinExistence type="inferred from homology"/>
<dbReference type="NCBIfam" id="TIGR00152">
    <property type="entry name" value="dephospho-CoA kinase"/>
    <property type="match status" value="1"/>
</dbReference>
<keyword evidence="5 8" id="KW-0418">Kinase</keyword>
<keyword evidence="7 8" id="KW-0173">Coenzyme A biosynthesis</keyword>
<evidence type="ECO:0000256" key="5">
    <source>
        <dbReference type="ARBA" id="ARBA00022777"/>
    </source>
</evidence>
<dbReference type="GO" id="GO:0004140">
    <property type="term" value="F:dephospho-CoA kinase activity"/>
    <property type="evidence" value="ECO:0007669"/>
    <property type="project" value="UniProtKB-UniRule"/>
</dbReference>
<keyword evidence="6 8" id="KW-0067">ATP-binding</keyword>
<gene>
    <name evidence="8" type="primary">coaE</name>
    <name evidence="10" type="ORF">B5E88_00465</name>
</gene>
<evidence type="ECO:0000256" key="6">
    <source>
        <dbReference type="ARBA" id="ARBA00022840"/>
    </source>
</evidence>
<reference evidence="11" key="1">
    <citation type="submission" date="2017-04" db="EMBL/GenBank/DDBJ databases">
        <title>Function of individual gut microbiota members based on whole genome sequencing of pure cultures obtained from chicken caecum.</title>
        <authorList>
            <person name="Medvecky M."/>
            <person name="Cejkova D."/>
            <person name="Polansky O."/>
            <person name="Karasova D."/>
            <person name="Kubasova T."/>
            <person name="Cizek A."/>
            <person name="Rychlik I."/>
        </authorList>
    </citation>
    <scope>NUCLEOTIDE SEQUENCE [LARGE SCALE GENOMIC DNA]</scope>
    <source>
        <strain evidence="11">An144</strain>
    </source>
</reference>
<dbReference type="GO" id="GO:0005524">
    <property type="term" value="F:ATP binding"/>
    <property type="evidence" value="ECO:0007669"/>
    <property type="project" value="UniProtKB-UniRule"/>
</dbReference>
<dbReference type="Proteomes" id="UP000196074">
    <property type="component" value="Unassembled WGS sequence"/>
</dbReference>
<evidence type="ECO:0000256" key="3">
    <source>
        <dbReference type="ARBA" id="ARBA00022679"/>
    </source>
</evidence>
<dbReference type="InterPro" id="IPR027417">
    <property type="entry name" value="P-loop_NTPase"/>
</dbReference>
<dbReference type="FunFam" id="3.40.50.300:FF:000991">
    <property type="entry name" value="Dephospho-CoA kinase"/>
    <property type="match status" value="1"/>
</dbReference>
<sequence length="198" mass="22460">MAFVLGITGGIATGKSSVVQHFIDLGFPVVDADIIARHLLDQNEQAYNEVVNVFGSEILQENGEINRQALGALVFNHPDKLKQLDELMAPFLQESILAAIKQASQNQNLVIVDVPLMYEKGYDEWMDQVAVVYCTPNQQLKRLMQRNQLTEKEAKQRIDSQLPIEMKKLLAEVVFDNSNDLTQTIQQVDTWLSNRKYI</sequence>
<keyword evidence="3 8" id="KW-0808">Transferase</keyword>
<dbReference type="PANTHER" id="PTHR10695">
    <property type="entry name" value="DEPHOSPHO-COA KINASE-RELATED"/>
    <property type="match status" value="1"/>
</dbReference>
<dbReference type="Pfam" id="PF01121">
    <property type="entry name" value="CoaE"/>
    <property type="match status" value="1"/>
</dbReference>
<evidence type="ECO:0000256" key="2">
    <source>
        <dbReference type="ARBA" id="ARBA00022490"/>
    </source>
</evidence>
<keyword evidence="4 8" id="KW-0547">Nucleotide-binding</keyword>
<dbReference type="SUPFAM" id="SSF52540">
    <property type="entry name" value="P-loop containing nucleoside triphosphate hydrolases"/>
    <property type="match status" value="1"/>
</dbReference>
<comment type="caution">
    <text evidence="10">The sequence shown here is derived from an EMBL/GenBank/DDBJ whole genome shotgun (WGS) entry which is preliminary data.</text>
</comment>
<dbReference type="GeneID" id="60871642"/>
<evidence type="ECO:0000313" key="10">
    <source>
        <dbReference type="EMBL" id="OUQ11842.1"/>
    </source>
</evidence>
<evidence type="ECO:0000256" key="7">
    <source>
        <dbReference type="ARBA" id="ARBA00022993"/>
    </source>
</evidence>
<dbReference type="RefSeq" id="WP_016252138.1">
    <property type="nucleotide sequence ID" value="NZ_JBECZL010000002.1"/>
</dbReference>
<protein>
    <recommendedName>
        <fullName evidence="8 9">Dephospho-CoA kinase</fullName>
        <ecNumber evidence="8 9">2.7.1.24</ecNumber>
    </recommendedName>
    <alternativeName>
        <fullName evidence="8">Dephosphocoenzyme A kinase</fullName>
    </alternativeName>
</protein>
<dbReference type="UniPathway" id="UPA00241">
    <property type="reaction ID" value="UER00356"/>
</dbReference>
<evidence type="ECO:0000256" key="9">
    <source>
        <dbReference type="NCBIfam" id="TIGR00152"/>
    </source>
</evidence>
<dbReference type="GO" id="GO:0005737">
    <property type="term" value="C:cytoplasm"/>
    <property type="evidence" value="ECO:0007669"/>
    <property type="project" value="UniProtKB-SubCell"/>
</dbReference>
<dbReference type="CDD" id="cd02022">
    <property type="entry name" value="DPCK"/>
    <property type="match status" value="1"/>
</dbReference>
<evidence type="ECO:0000256" key="4">
    <source>
        <dbReference type="ARBA" id="ARBA00022741"/>
    </source>
</evidence>
<dbReference type="InterPro" id="IPR001977">
    <property type="entry name" value="Depp_CoAkinase"/>
</dbReference>
<evidence type="ECO:0000256" key="8">
    <source>
        <dbReference type="HAMAP-Rule" id="MF_00376"/>
    </source>
</evidence>
<feature type="binding site" evidence="8">
    <location>
        <begin position="12"/>
        <end position="17"/>
    </location>
    <ligand>
        <name>ATP</name>
        <dbReference type="ChEBI" id="CHEBI:30616"/>
    </ligand>
</feature>
<dbReference type="EC" id="2.7.1.24" evidence="8 9"/>
<dbReference type="GO" id="GO:0015937">
    <property type="term" value="P:coenzyme A biosynthetic process"/>
    <property type="evidence" value="ECO:0007669"/>
    <property type="project" value="UniProtKB-UniRule"/>
</dbReference>
<comment type="similarity">
    <text evidence="1 8">Belongs to the CoaE family.</text>
</comment>